<gene>
    <name evidence="5" type="ORF">AAF712_001096</name>
</gene>
<feature type="compositionally biased region" description="Polar residues" evidence="2">
    <location>
        <begin position="322"/>
        <end position="335"/>
    </location>
</feature>
<dbReference type="InterPro" id="IPR000467">
    <property type="entry name" value="G_patch_dom"/>
</dbReference>
<dbReference type="Pfam" id="PF12874">
    <property type="entry name" value="zf-met"/>
    <property type="match status" value="1"/>
</dbReference>
<protein>
    <recommendedName>
        <fullName evidence="7">G-patch domain-containing protein</fullName>
    </recommendedName>
</protein>
<proteinExistence type="predicted"/>
<evidence type="ECO:0008006" key="7">
    <source>
        <dbReference type="Google" id="ProtNLM"/>
    </source>
</evidence>
<feature type="compositionally biased region" description="Low complexity" evidence="2">
    <location>
        <begin position="409"/>
        <end position="421"/>
    </location>
</feature>
<feature type="compositionally biased region" description="Polar residues" evidence="2">
    <location>
        <begin position="422"/>
        <end position="441"/>
    </location>
</feature>
<feature type="domain" description="G-patch" evidence="4">
    <location>
        <begin position="82"/>
        <end position="128"/>
    </location>
</feature>
<evidence type="ECO:0000259" key="4">
    <source>
        <dbReference type="PROSITE" id="PS50174"/>
    </source>
</evidence>
<sequence length="441" mass="47463">MSASTIARWNAISANQSGSSPRPLNVKRPREEDDDDDDISIASRTPSPPPERMEVDEDISKYDEYVRAPAREVITVETRIKPTNKGFALLSKMGWAEGQSLGLSGDGRVDPIPFQMKSDATGIGKTSQDVRMIESTVSQRRELDSERQQKESEEQRQAREDAVARRTALASEISDTLKSFYCSLCDKQFQNVAQYDEHTNSYAHHHKARFRDMQANVRMKPQEEIDKRKEKERKREEKELRKMAAASGIKMAKQSTNPDIAALAPSLNSTSVPGATPALAPAAPGSTGGWASVSAGPSGSKKSGWATVSSAPPPPPPPTAADRNTSDTGGSTSMPTGFKKAGWAGVGSTITTNMPADVPPPPVEPSHGGFRAGAWSSISSTTQPAPSSLASTQNLPSVSPPPPQPLIATSTSTSSGPSTDTRYQASRTGWQQFQKSNSKRR</sequence>
<keyword evidence="1" id="KW-0862">Zinc</keyword>
<dbReference type="SMART" id="SM00443">
    <property type="entry name" value="G_patch"/>
    <property type="match status" value="1"/>
</dbReference>
<comment type="caution">
    <text evidence="5">The sequence shown here is derived from an EMBL/GenBank/DDBJ whole genome shotgun (WGS) entry which is preliminary data.</text>
</comment>
<feature type="compositionally biased region" description="Basic and acidic residues" evidence="2">
    <location>
        <begin position="139"/>
        <end position="162"/>
    </location>
</feature>
<evidence type="ECO:0000256" key="2">
    <source>
        <dbReference type="SAM" id="MobiDB-lite"/>
    </source>
</evidence>
<evidence type="ECO:0000313" key="6">
    <source>
        <dbReference type="Proteomes" id="UP001437256"/>
    </source>
</evidence>
<feature type="region of interest" description="Disordered" evidence="2">
    <location>
        <begin position="219"/>
        <end position="238"/>
    </location>
</feature>
<dbReference type="Pfam" id="PF01585">
    <property type="entry name" value="G-patch"/>
    <property type="match status" value="1"/>
</dbReference>
<evidence type="ECO:0000313" key="5">
    <source>
        <dbReference type="EMBL" id="KAL0072172.1"/>
    </source>
</evidence>
<dbReference type="SUPFAM" id="SSF57667">
    <property type="entry name" value="beta-beta-alpha zinc fingers"/>
    <property type="match status" value="1"/>
</dbReference>
<evidence type="ECO:0000256" key="1">
    <source>
        <dbReference type="PROSITE-ProRule" id="PRU00042"/>
    </source>
</evidence>
<feature type="domain" description="C2H2-type" evidence="3">
    <location>
        <begin position="180"/>
        <end position="209"/>
    </location>
</feature>
<feature type="compositionally biased region" description="Polar residues" evidence="2">
    <location>
        <begin position="295"/>
        <end position="310"/>
    </location>
</feature>
<keyword evidence="1" id="KW-0479">Metal-binding</keyword>
<dbReference type="PROSITE" id="PS50157">
    <property type="entry name" value="ZINC_FINGER_C2H2_2"/>
    <property type="match status" value="1"/>
</dbReference>
<dbReference type="Proteomes" id="UP001437256">
    <property type="component" value="Unassembled WGS sequence"/>
</dbReference>
<dbReference type="InterPro" id="IPR013087">
    <property type="entry name" value="Znf_C2H2_type"/>
</dbReference>
<accession>A0ABR3AFN8</accession>
<dbReference type="PROSITE" id="PS50174">
    <property type="entry name" value="G_PATCH"/>
    <property type="match status" value="1"/>
</dbReference>
<keyword evidence="1" id="KW-0863">Zinc-finger</keyword>
<feature type="compositionally biased region" description="Polar residues" evidence="2">
    <location>
        <begin position="1"/>
        <end position="22"/>
    </location>
</feature>
<name>A0ABR3AFN8_9AGAR</name>
<organism evidence="5 6">
    <name type="scientific">Marasmius tenuissimus</name>
    <dbReference type="NCBI Taxonomy" id="585030"/>
    <lineage>
        <taxon>Eukaryota</taxon>
        <taxon>Fungi</taxon>
        <taxon>Dikarya</taxon>
        <taxon>Basidiomycota</taxon>
        <taxon>Agaricomycotina</taxon>
        <taxon>Agaricomycetes</taxon>
        <taxon>Agaricomycetidae</taxon>
        <taxon>Agaricales</taxon>
        <taxon>Marasmiineae</taxon>
        <taxon>Marasmiaceae</taxon>
        <taxon>Marasmius</taxon>
    </lineage>
</organism>
<feature type="region of interest" description="Disordered" evidence="2">
    <location>
        <begin position="137"/>
        <end position="162"/>
    </location>
</feature>
<dbReference type="EMBL" id="JBBXMP010000002">
    <property type="protein sequence ID" value="KAL0072172.1"/>
    <property type="molecule type" value="Genomic_DNA"/>
</dbReference>
<reference evidence="5 6" key="1">
    <citation type="submission" date="2024-05" db="EMBL/GenBank/DDBJ databases">
        <title>A draft genome resource for the thread blight pathogen Marasmius tenuissimus strain MS-2.</title>
        <authorList>
            <person name="Yulfo-Soto G.E."/>
            <person name="Baruah I.K."/>
            <person name="Amoako-Attah I."/>
            <person name="Bukari Y."/>
            <person name="Meinhardt L.W."/>
            <person name="Bailey B.A."/>
            <person name="Cohen S.P."/>
        </authorList>
    </citation>
    <scope>NUCLEOTIDE SEQUENCE [LARGE SCALE GENOMIC DNA]</scope>
    <source>
        <strain evidence="5 6">MS-2</strain>
    </source>
</reference>
<keyword evidence="6" id="KW-1185">Reference proteome</keyword>
<evidence type="ECO:0000259" key="3">
    <source>
        <dbReference type="PROSITE" id="PS50157"/>
    </source>
</evidence>
<feature type="compositionally biased region" description="Basic and acidic residues" evidence="2">
    <location>
        <begin position="220"/>
        <end position="238"/>
    </location>
</feature>
<dbReference type="PROSITE" id="PS00028">
    <property type="entry name" value="ZINC_FINGER_C2H2_1"/>
    <property type="match status" value="1"/>
</dbReference>
<dbReference type="PANTHER" id="PTHR47251">
    <property type="entry name" value="FINGER DOMAIN PROTEIN, PUTATIVE (AFU_ORTHOLOGUE AFUA_3G04180)-RELATED"/>
    <property type="match status" value="1"/>
</dbReference>
<feature type="region of interest" description="Disordered" evidence="2">
    <location>
        <begin position="278"/>
        <end position="441"/>
    </location>
</feature>
<feature type="compositionally biased region" description="Polar residues" evidence="2">
    <location>
        <begin position="376"/>
        <end position="395"/>
    </location>
</feature>
<dbReference type="InterPro" id="IPR036236">
    <property type="entry name" value="Znf_C2H2_sf"/>
</dbReference>
<feature type="region of interest" description="Disordered" evidence="2">
    <location>
        <begin position="1"/>
        <end position="60"/>
    </location>
</feature>
<dbReference type="PANTHER" id="PTHR47251:SF1">
    <property type="entry name" value="FINGER DOMAIN PROTEIN, PUTATIVE (AFU_ORTHOLOGUE AFUA_3G04180)-RELATED"/>
    <property type="match status" value="1"/>
</dbReference>